<feature type="domain" description="Peptidase M28" evidence="15">
    <location>
        <begin position="87"/>
        <end position="281"/>
    </location>
</feature>
<sequence length="348" mass="39104">MTMEDAKKNVFIAERAYKNLYTLSNIGTKLPGSYENEVEAVNFIMNELSQIQLDLQNDYFDMEIDLSRASGGYPFKNLLNQYQGVQNIAVKLSTKNSTSESYLLVNSHFDSKPFTPSAGDAGVMIVTMLEILRIISSTKQTFEHPIVFLFNGAEERSMQASHGFITQHKWAPNCKAVVNLEGAGSGGREALFQSGPNHSWLLQYYKKYIKYPFATTAGEEIFQAGFIPSSTDFEQFTTYGNIPGLDMAQIINGFVLHTNYDTIDVIPRESMQNTGDNILSLVRGLSNATELQDIQKWNGDFKVPLFQMGVSGHYIGDEGDEQSLKFKSSFPSYSIVATWPSVYMRYIF</sequence>
<dbReference type="EMBL" id="CH916367">
    <property type="protein sequence ID" value="EDW01018.1"/>
    <property type="molecule type" value="Genomic_DNA"/>
</dbReference>
<accession>B4J730</accession>
<dbReference type="GO" id="GO:0046872">
    <property type="term" value="F:metal ion binding"/>
    <property type="evidence" value="ECO:0007669"/>
    <property type="project" value="UniProtKB-KW"/>
</dbReference>
<comment type="similarity">
    <text evidence="3">Belongs to the peptidase M28 family.</text>
</comment>
<evidence type="ECO:0000256" key="1">
    <source>
        <dbReference type="ARBA" id="ARBA00001947"/>
    </source>
</evidence>
<dbReference type="PANTHER" id="PTHR12147:SF22">
    <property type="entry name" value="ENDOPLASMIC RETICULUM METALLOPEPTIDASE 1"/>
    <property type="match status" value="1"/>
</dbReference>
<dbReference type="Proteomes" id="UP000001070">
    <property type="component" value="Unassembled WGS sequence"/>
</dbReference>
<evidence type="ECO:0000256" key="3">
    <source>
        <dbReference type="ARBA" id="ARBA00010918"/>
    </source>
</evidence>
<keyword evidence="4" id="KW-0645">Protease</keyword>
<dbReference type="GO" id="GO:0005789">
    <property type="term" value="C:endoplasmic reticulum membrane"/>
    <property type="evidence" value="ECO:0007669"/>
    <property type="project" value="UniProtKB-SubCell"/>
</dbReference>
<comment type="subcellular location">
    <subcellularLocation>
        <location evidence="2">Endoplasmic reticulum membrane</location>
        <topology evidence="2">Multi-pass membrane protein</topology>
    </subcellularLocation>
</comment>
<keyword evidence="8" id="KW-0256">Endoplasmic reticulum</keyword>
<dbReference type="SMR" id="B4J730"/>
<dbReference type="SUPFAM" id="SSF53187">
    <property type="entry name" value="Zn-dependent exopeptidases"/>
    <property type="match status" value="1"/>
</dbReference>
<dbReference type="GO" id="GO:0008235">
    <property type="term" value="F:metalloexopeptidase activity"/>
    <property type="evidence" value="ECO:0007669"/>
    <property type="project" value="InterPro"/>
</dbReference>
<reference evidence="16 17" key="1">
    <citation type="journal article" date="2007" name="Nature">
        <title>Evolution of genes and genomes on the Drosophila phylogeny.</title>
        <authorList>
            <consortium name="Drosophila 12 Genomes Consortium"/>
            <person name="Clark A.G."/>
            <person name="Eisen M.B."/>
            <person name="Smith D.R."/>
            <person name="Bergman C.M."/>
            <person name="Oliver B."/>
            <person name="Markow T.A."/>
            <person name="Kaufman T.C."/>
            <person name="Kellis M."/>
            <person name="Gelbart W."/>
            <person name="Iyer V.N."/>
            <person name="Pollard D.A."/>
            <person name="Sackton T.B."/>
            <person name="Larracuente A.M."/>
            <person name="Singh N.D."/>
            <person name="Abad J.P."/>
            <person name="Abt D.N."/>
            <person name="Adryan B."/>
            <person name="Aguade M."/>
            <person name="Akashi H."/>
            <person name="Anderson W.W."/>
            <person name="Aquadro C.F."/>
            <person name="Ardell D.H."/>
            <person name="Arguello R."/>
            <person name="Artieri C.G."/>
            <person name="Barbash D.A."/>
            <person name="Barker D."/>
            <person name="Barsanti P."/>
            <person name="Batterham P."/>
            <person name="Batzoglou S."/>
            <person name="Begun D."/>
            <person name="Bhutkar A."/>
            <person name="Blanco E."/>
            <person name="Bosak S.A."/>
            <person name="Bradley R.K."/>
            <person name="Brand A.D."/>
            <person name="Brent M.R."/>
            <person name="Brooks A.N."/>
            <person name="Brown R.H."/>
            <person name="Butlin R.K."/>
            <person name="Caggese C."/>
            <person name="Calvi B.R."/>
            <person name="Bernardo de Carvalho A."/>
            <person name="Caspi A."/>
            <person name="Castrezana S."/>
            <person name="Celniker S.E."/>
            <person name="Chang J.L."/>
            <person name="Chapple C."/>
            <person name="Chatterji S."/>
            <person name="Chinwalla A."/>
            <person name="Civetta A."/>
            <person name="Clifton S.W."/>
            <person name="Comeron J.M."/>
            <person name="Costello J.C."/>
            <person name="Coyne J.A."/>
            <person name="Daub J."/>
            <person name="David R.G."/>
            <person name="Delcher A.L."/>
            <person name="Delehaunty K."/>
            <person name="Do C.B."/>
            <person name="Ebling H."/>
            <person name="Edwards K."/>
            <person name="Eickbush T."/>
            <person name="Evans J.D."/>
            <person name="Filipski A."/>
            <person name="Findeiss S."/>
            <person name="Freyhult E."/>
            <person name="Fulton L."/>
            <person name="Fulton R."/>
            <person name="Garcia A.C."/>
            <person name="Gardiner A."/>
            <person name="Garfield D.A."/>
            <person name="Garvin B.E."/>
            <person name="Gibson G."/>
            <person name="Gilbert D."/>
            <person name="Gnerre S."/>
            <person name="Godfrey J."/>
            <person name="Good R."/>
            <person name="Gotea V."/>
            <person name="Gravely B."/>
            <person name="Greenberg A.J."/>
            <person name="Griffiths-Jones S."/>
            <person name="Gross S."/>
            <person name="Guigo R."/>
            <person name="Gustafson E.A."/>
            <person name="Haerty W."/>
            <person name="Hahn M.W."/>
            <person name="Halligan D.L."/>
            <person name="Halpern A.L."/>
            <person name="Halter G.M."/>
            <person name="Han M.V."/>
            <person name="Heger A."/>
            <person name="Hillier L."/>
            <person name="Hinrichs A.S."/>
            <person name="Holmes I."/>
            <person name="Hoskins R.A."/>
            <person name="Hubisz M.J."/>
            <person name="Hultmark D."/>
            <person name="Huntley M.A."/>
            <person name="Jaffe D.B."/>
            <person name="Jagadeeshan S."/>
            <person name="Jeck W.R."/>
            <person name="Johnson J."/>
            <person name="Jones C.D."/>
            <person name="Jordan W.C."/>
            <person name="Karpen G.H."/>
            <person name="Kataoka E."/>
            <person name="Keightley P.D."/>
            <person name="Kheradpour P."/>
            <person name="Kirkness E.F."/>
            <person name="Koerich L.B."/>
            <person name="Kristiansen K."/>
            <person name="Kudrna D."/>
            <person name="Kulathinal R.J."/>
            <person name="Kumar S."/>
            <person name="Kwok R."/>
            <person name="Lander E."/>
            <person name="Langley C.H."/>
            <person name="Lapoint R."/>
            <person name="Lazzaro B.P."/>
            <person name="Lee S.J."/>
            <person name="Levesque L."/>
            <person name="Li R."/>
            <person name="Lin C.F."/>
            <person name="Lin M.F."/>
            <person name="Lindblad-Toh K."/>
            <person name="Llopart A."/>
            <person name="Long M."/>
            <person name="Low L."/>
            <person name="Lozovsky E."/>
            <person name="Lu J."/>
            <person name="Luo M."/>
            <person name="Machado C.A."/>
            <person name="Makalowski W."/>
            <person name="Marzo M."/>
            <person name="Matsuda M."/>
            <person name="Matzkin L."/>
            <person name="McAllister B."/>
            <person name="McBride C.S."/>
            <person name="McKernan B."/>
            <person name="McKernan K."/>
            <person name="Mendez-Lago M."/>
            <person name="Minx P."/>
            <person name="Mollenhauer M.U."/>
            <person name="Montooth K."/>
            <person name="Mount S.M."/>
            <person name="Mu X."/>
            <person name="Myers E."/>
            <person name="Negre B."/>
            <person name="Newfeld S."/>
            <person name="Nielsen R."/>
            <person name="Noor M.A."/>
            <person name="O'Grady P."/>
            <person name="Pachter L."/>
            <person name="Papaceit M."/>
            <person name="Parisi M.J."/>
            <person name="Parisi M."/>
            <person name="Parts L."/>
            <person name="Pedersen J.S."/>
            <person name="Pesole G."/>
            <person name="Phillippy A.M."/>
            <person name="Ponting C.P."/>
            <person name="Pop M."/>
            <person name="Porcelli D."/>
            <person name="Powell J.R."/>
            <person name="Prohaska S."/>
            <person name="Pruitt K."/>
            <person name="Puig M."/>
            <person name="Quesneville H."/>
            <person name="Ram K.R."/>
            <person name="Rand D."/>
            <person name="Rasmussen M.D."/>
            <person name="Reed L.K."/>
            <person name="Reenan R."/>
            <person name="Reily A."/>
            <person name="Remington K.A."/>
            <person name="Rieger T.T."/>
            <person name="Ritchie M.G."/>
            <person name="Robin C."/>
            <person name="Rogers Y.H."/>
            <person name="Rohde C."/>
            <person name="Rozas J."/>
            <person name="Rubenfield M.J."/>
            <person name="Ruiz A."/>
            <person name="Russo S."/>
            <person name="Salzberg S.L."/>
            <person name="Sanchez-Gracia A."/>
            <person name="Saranga D.J."/>
            <person name="Sato H."/>
            <person name="Schaeffer S.W."/>
            <person name="Schatz M.C."/>
            <person name="Schlenke T."/>
            <person name="Schwartz R."/>
            <person name="Segarra C."/>
            <person name="Singh R.S."/>
            <person name="Sirot L."/>
            <person name="Sirota M."/>
            <person name="Sisneros N.B."/>
            <person name="Smith C.D."/>
            <person name="Smith T.F."/>
            <person name="Spieth J."/>
            <person name="Stage D.E."/>
            <person name="Stark A."/>
            <person name="Stephan W."/>
            <person name="Strausberg R.L."/>
            <person name="Strempel S."/>
            <person name="Sturgill D."/>
            <person name="Sutton G."/>
            <person name="Sutton G.G."/>
            <person name="Tao W."/>
            <person name="Teichmann S."/>
            <person name="Tobari Y.N."/>
            <person name="Tomimura Y."/>
            <person name="Tsolas J.M."/>
            <person name="Valente V.L."/>
            <person name="Venter E."/>
            <person name="Venter J.C."/>
            <person name="Vicario S."/>
            <person name="Vieira F.G."/>
            <person name="Vilella A.J."/>
            <person name="Villasante A."/>
            <person name="Walenz B."/>
            <person name="Wang J."/>
            <person name="Wasserman M."/>
            <person name="Watts T."/>
            <person name="Wilson D."/>
            <person name="Wilson R.K."/>
            <person name="Wing R.A."/>
            <person name="Wolfner M.F."/>
            <person name="Wong A."/>
            <person name="Wong G.K."/>
            <person name="Wu C.I."/>
            <person name="Wu G."/>
            <person name="Yamamoto D."/>
            <person name="Yang H.P."/>
            <person name="Yang S.P."/>
            <person name="Yorke J.A."/>
            <person name="Yoshida K."/>
            <person name="Zdobnov E."/>
            <person name="Zhang P."/>
            <person name="Zhang Y."/>
            <person name="Zimin A.V."/>
            <person name="Baldwin J."/>
            <person name="Abdouelleil A."/>
            <person name="Abdulkadir J."/>
            <person name="Abebe A."/>
            <person name="Abera B."/>
            <person name="Abreu J."/>
            <person name="Acer S.C."/>
            <person name="Aftuck L."/>
            <person name="Alexander A."/>
            <person name="An P."/>
            <person name="Anderson E."/>
            <person name="Anderson S."/>
            <person name="Arachi H."/>
            <person name="Azer M."/>
            <person name="Bachantsang P."/>
            <person name="Barry A."/>
            <person name="Bayul T."/>
            <person name="Berlin A."/>
            <person name="Bessette D."/>
            <person name="Bloom T."/>
            <person name="Blye J."/>
            <person name="Boguslavskiy L."/>
            <person name="Bonnet C."/>
            <person name="Boukhgalter B."/>
            <person name="Bourzgui I."/>
            <person name="Brown A."/>
            <person name="Cahill P."/>
            <person name="Channer S."/>
            <person name="Cheshatsang Y."/>
            <person name="Chuda L."/>
            <person name="Citroen M."/>
            <person name="Collymore A."/>
            <person name="Cooke P."/>
            <person name="Costello M."/>
            <person name="D'Aco K."/>
            <person name="Daza R."/>
            <person name="De Haan G."/>
            <person name="DeGray S."/>
            <person name="DeMaso C."/>
            <person name="Dhargay N."/>
            <person name="Dooley K."/>
            <person name="Dooley E."/>
            <person name="Doricent M."/>
            <person name="Dorje P."/>
            <person name="Dorjee K."/>
            <person name="Dupes A."/>
            <person name="Elong R."/>
            <person name="Falk J."/>
            <person name="Farina A."/>
            <person name="Faro S."/>
            <person name="Ferguson D."/>
            <person name="Fisher S."/>
            <person name="Foley C.D."/>
            <person name="Franke A."/>
            <person name="Friedrich D."/>
            <person name="Gadbois L."/>
            <person name="Gearin G."/>
            <person name="Gearin C.R."/>
            <person name="Giannoukos G."/>
            <person name="Goode T."/>
            <person name="Graham J."/>
            <person name="Grandbois E."/>
            <person name="Grewal S."/>
            <person name="Gyaltsen K."/>
            <person name="Hafez N."/>
            <person name="Hagos B."/>
            <person name="Hall J."/>
            <person name="Henson C."/>
            <person name="Hollinger A."/>
            <person name="Honan T."/>
            <person name="Huard M.D."/>
            <person name="Hughes L."/>
            <person name="Hurhula B."/>
            <person name="Husby M.E."/>
            <person name="Kamat A."/>
            <person name="Kanga B."/>
            <person name="Kashin S."/>
            <person name="Khazanovich D."/>
            <person name="Kisner P."/>
            <person name="Lance K."/>
            <person name="Lara M."/>
            <person name="Lee W."/>
            <person name="Lennon N."/>
            <person name="Letendre F."/>
            <person name="LeVine R."/>
            <person name="Lipovsky A."/>
            <person name="Liu X."/>
            <person name="Liu J."/>
            <person name="Liu S."/>
            <person name="Lokyitsang T."/>
            <person name="Lokyitsang Y."/>
            <person name="Lubonja R."/>
            <person name="Lui A."/>
            <person name="MacDonald P."/>
            <person name="Magnisalis V."/>
            <person name="Maru K."/>
            <person name="Matthews C."/>
            <person name="McCusker W."/>
            <person name="McDonough S."/>
            <person name="Mehta T."/>
            <person name="Meldrim J."/>
            <person name="Meneus L."/>
            <person name="Mihai O."/>
            <person name="Mihalev A."/>
            <person name="Mihova T."/>
            <person name="Mittelman R."/>
            <person name="Mlenga V."/>
            <person name="Montmayeur A."/>
            <person name="Mulrain L."/>
            <person name="Navidi A."/>
            <person name="Naylor J."/>
            <person name="Negash T."/>
            <person name="Nguyen T."/>
            <person name="Nguyen N."/>
            <person name="Nicol R."/>
            <person name="Norbu C."/>
            <person name="Norbu N."/>
            <person name="Novod N."/>
            <person name="O'Neill B."/>
            <person name="Osman S."/>
            <person name="Markiewicz E."/>
            <person name="Oyono O.L."/>
            <person name="Patti C."/>
            <person name="Phunkhang P."/>
            <person name="Pierre F."/>
            <person name="Priest M."/>
            <person name="Raghuraman S."/>
            <person name="Rege F."/>
            <person name="Reyes R."/>
            <person name="Rise C."/>
            <person name="Rogov P."/>
            <person name="Ross K."/>
            <person name="Ryan E."/>
            <person name="Settipalli S."/>
            <person name="Shea T."/>
            <person name="Sherpa N."/>
            <person name="Shi L."/>
            <person name="Shih D."/>
            <person name="Sparrow T."/>
            <person name="Spaulding J."/>
            <person name="Stalker J."/>
            <person name="Stange-Thomann N."/>
            <person name="Stavropoulos S."/>
            <person name="Stone C."/>
            <person name="Strader C."/>
            <person name="Tesfaye S."/>
            <person name="Thomson T."/>
            <person name="Thoulutsang Y."/>
            <person name="Thoulutsang D."/>
            <person name="Topham K."/>
            <person name="Topping I."/>
            <person name="Tsamla T."/>
            <person name="Vassiliev H."/>
            <person name="Vo A."/>
            <person name="Wangchuk T."/>
            <person name="Wangdi T."/>
            <person name="Weiand M."/>
            <person name="Wilkinson J."/>
            <person name="Wilson A."/>
            <person name="Yadav S."/>
            <person name="Young G."/>
            <person name="Yu Q."/>
            <person name="Zembek L."/>
            <person name="Zhong D."/>
            <person name="Zimmer A."/>
            <person name="Zwirko Z."/>
            <person name="Jaffe D.B."/>
            <person name="Alvarez P."/>
            <person name="Brockman W."/>
            <person name="Butler J."/>
            <person name="Chin C."/>
            <person name="Gnerre S."/>
            <person name="Grabherr M."/>
            <person name="Kleber M."/>
            <person name="Mauceli E."/>
            <person name="MacCallum I."/>
        </authorList>
    </citation>
    <scope>NUCLEOTIDE SEQUENCE [LARGE SCALE GENOMIC DNA]</scope>
    <source>
        <strain evidence="17">Tucson 15287-2541.00</strain>
    </source>
</reference>
<dbReference type="HOGENOM" id="CLU_037898_0_0_1"/>
<keyword evidence="6" id="KW-0479">Metal-binding</keyword>
<dbReference type="PANTHER" id="PTHR12147">
    <property type="entry name" value="METALLOPEPTIDASE M28 FAMILY MEMBER"/>
    <property type="match status" value="1"/>
</dbReference>
<dbReference type="InterPro" id="IPR007484">
    <property type="entry name" value="Peptidase_M28"/>
</dbReference>
<dbReference type="InParanoid" id="B4J730"/>
<evidence type="ECO:0000259" key="15">
    <source>
        <dbReference type="Pfam" id="PF04389"/>
    </source>
</evidence>
<protein>
    <recommendedName>
        <fullName evidence="14">FXNA-like protease</fullName>
    </recommendedName>
</protein>
<evidence type="ECO:0000256" key="13">
    <source>
        <dbReference type="ARBA" id="ARBA00023180"/>
    </source>
</evidence>
<organism evidence="17">
    <name type="scientific">Drosophila grimshawi</name>
    <name type="common">Hawaiian fruit fly</name>
    <name type="synonym">Idiomyia grimshawi</name>
    <dbReference type="NCBI Taxonomy" id="7222"/>
    <lineage>
        <taxon>Eukaryota</taxon>
        <taxon>Metazoa</taxon>
        <taxon>Ecdysozoa</taxon>
        <taxon>Arthropoda</taxon>
        <taxon>Hexapoda</taxon>
        <taxon>Insecta</taxon>
        <taxon>Pterygota</taxon>
        <taxon>Neoptera</taxon>
        <taxon>Endopterygota</taxon>
        <taxon>Diptera</taxon>
        <taxon>Brachycera</taxon>
        <taxon>Muscomorpha</taxon>
        <taxon>Ephydroidea</taxon>
        <taxon>Drosophilidae</taxon>
        <taxon>Drosophila</taxon>
        <taxon>Hawaiian Drosophila</taxon>
    </lineage>
</organism>
<comment type="cofactor">
    <cofactor evidence="1">
        <name>Zn(2+)</name>
        <dbReference type="ChEBI" id="CHEBI:29105"/>
    </cofactor>
</comment>
<evidence type="ECO:0000256" key="12">
    <source>
        <dbReference type="ARBA" id="ARBA00023136"/>
    </source>
</evidence>
<evidence type="ECO:0000256" key="9">
    <source>
        <dbReference type="ARBA" id="ARBA00022833"/>
    </source>
</evidence>
<dbReference type="Pfam" id="PF04389">
    <property type="entry name" value="Peptidase_M28"/>
    <property type="match status" value="1"/>
</dbReference>
<dbReference type="OMA" id="VHHIWEG"/>
<keyword evidence="10" id="KW-1133">Transmembrane helix</keyword>
<evidence type="ECO:0000313" key="16">
    <source>
        <dbReference type="EMBL" id="EDW01018.1"/>
    </source>
</evidence>
<dbReference type="eggNOG" id="KOG2194">
    <property type="taxonomic scope" value="Eukaryota"/>
</dbReference>
<evidence type="ECO:0000256" key="2">
    <source>
        <dbReference type="ARBA" id="ARBA00004477"/>
    </source>
</evidence>
<dbReference type="STRING" id="7222.B4J730"/>
<evidence type="ECO:0000256" key="5">
    <source>
        <dbReference type="ARBA" id="ARBA00022692"/>
    </source>
</evidence>
<evidence type="ECO:0000256" key="8">
    <source>
        <dbReference type="ARBA" id="ARBA00022824"/>
    </source>
</evidence>
<keyword evidence="9" id="KW-0862">Zinc</keyword>
<keyword evidence="5" id="KW-0812">Transmembrane</keyword>
<dbReference type="Gene3D" id="3.40.630.10">
    <property type="entry name" value="Zn peptidases"/>
    <property type="match status" value="1"/>
</dbReference>
<evidence type="ECO:0000256" key="7">
    <source>
        <dbReference type="ARBA" id="ARBA00022801"/>
    </source>
</evidence>
<dbReference type="InterPro" id="IPR048024">
    <property type="entry name" value="Fxna-like_M28_dom"/>
</dbReference>
<keyword evidence="7" id="KW-0378">Hydrolase</keyword>
<evidence type="ECO:0000256" key="4">
    <source>
        <dbReference type="ARBA" id="ARBA00022670"/>
    </source>
</evidence>
<name>B4J730_DROGR</name>
<evidence type="ECO:0000256" key="6">
    <source>
        <dbReference type="ARBA" id="ARBA00022723"/>
    </source>
</evidence>
<evidence type="ECO:0000256" key="11">
    <source>
        <dbReference type="ARBA" id="ARBA00023049"/>
    </source>
</evidence>
<dbReference type="OrthoDB" id="76293at2759"/>
<dbReference type="AlphaFoldDB" id="B4J730"/>
<dbReference type="FunFam" id="3.40.630.10:FF:000008">
    <property type="entry name" value="Endoplasmic reticulum metallopeptidase 1"/>
    <property type="match status" value="1"/>
</dbReference>
<evidence type="ECO:0000256" key="14">
    <source>
        <dbReference type="ARBA" id="ARBA00078796"/>
    </source>
</evidence>
<dbReference type="InterPro" id="IPR045175">
    <property type="entry name" value="M28_fam"/>
</dbReference>
<evidence type="ECO:0000313" key="17">
    <source>
        <dbReference type="Proteomes" id="UP000001070"/>
    </source>
</evidence>
<evidence type="ECO:0000256" key="10">
    <source>
        <dbReference type="ARBA" id="ARBA00022989"/>
    </source>
</evidence>
<dbReference type="PhylomeDB" id="B4J730"/>
<keyword evidence="12" id="KW-0472">Membrane</keyword>
<dbReference type="CDD" id="cd03875">
    <property type="entry name" value="M28_Fxna_like"/>
    <property type="match status" value="1"/>
</dbReference>
<dbReference type="GO" id="GO:0006508">
    <property type="term" value="P:proteolysis"/>
    <property type="evidence" value="ECO:0007669"/>
    <property type="project" value="UniProtKB-KW"/>
</dbReference>
<keyword evidence="13" id="KW-0325">Glycoprotein</keyword>
<keyword evidence="17" id="KW-1185">Reference proteome</keyword>
<proteinExistence type="inferred from homology"/>
<gene>
    <name evidence="16" type="primary">Dgri\GH20687</name>
    <name evidence="16" type="ORF">Dgri_GH20687</name>
</gene>
<keyword evidence="11" id="KW-0482">Metalloprotease</keyword>